<organism evidence="3 4">
    <name type="scientific">Vairimorpha ceranae</name>
    <dbReference type="NCBI Taxonomy" id="40302"/>
    <lineage>
        <taxon>Eukaryota</taxon>
        <taxon>Fungi</taxon>
        <taxon>Fungi incertae sedis</taxon>
        <taxon>Microsporidia</taxon>
        <taxon>Nosematidae</taxon>
        <taxon>Vairimorpha</taxon>
    </lineage>
</organism>
<dbReference type="EMBL" id="JPQZ01000010">
    <property type="protein sequence ID" value="KKO75875.1"/>
    <property type="molecule type" value="Genomic_DNA"/>
</dbReference>
<dbReference type="VEuPathDB" id="MicrosporidiaDB:NCER_102037"/>
<dbReference type="GeneID" id="36318414"/>
<dbReference type="VEuPathDB" id="MicrosporidiaDB:G9O61_00g002960"/>
<protein>
    <recommendedName>
        <fullName evidence="2">DUF5094 domain-containing protein</fullName>
    </recommendedName>
</protein>
<dbReference type="Proteomes" id="UP000034350">
    <property type="component" value="Unassembled WGS sequence"/>
</dbReference>
<proteinExistence type="predicted"/>
<dbReference type="RefSeq" id="XP_024331617.1">
    <property type="nucleotide sequence ID" value="XM_024473520.1"/>
</dbReference>
<accession>A0A0F9WGY2</accession>
<dbReference type="Pfam" id="PF17015">
    <property type="entry name" value="DUF5094"/>
    <property type="match status" value="1"/>
</dbReference>
<reference evidence="3 4" key="1">
    <citation type="journal article" date="2015" name="Environ. Microbiol.">
        <title>Genome analyses suggest the presence of polyploidy and recent human-driven expansions in eight global populations of the honeybee pathogen Nosema ceranae.</title>
        <authorList>
            <person name="Pelin A."/>
            <person name="Selman M."/>
            <person name="Aris-Brosou S."/>
            <person name="Farinelli L."/>
            <person name="Corradi N."/>
        </authorList>
    </citation>
    <scope>NUCLEOTIDE SEQUENCE [LARGE SCALE GENOMIC DNA]</scope>
    <source>
        <strain evidence="3 4">PA08 1199</strain>
    </source>
</reference>
<dbReference type="OrthoDB" id="2187979at2759"/>
<dbReference type="VEuPathDB" id="MicrosporidiaDB:AAJ76_1000042440"/>
<gene>
    <name evidence="3" type="ORF">AAJ76_1000042440</name>
</gene>
<name>A0A0F9WGY2_9MICR</name>
<comment type="caution">
    <text evidence="3">The sequence shown here is derived from an EMBL/GenBank/DDBJ whole genome shotgun (WGS) entry which is preliminary data.</text>
</comment>
<feature type="region of interest" description="Disordered" evidence="1">
    <location>
        <begin position="1"/>
        <end position="41"/>
    </location>
</feature>
<feature type="compositionally biased region" description="Basic and acidic residues" evidence="1">
    <location>
        <begin position="29"/>
        <end position="41"/>
    </location>
</feature>
<dbReference type="OMA" id="MQVMVGK"/>
<keyword evidence="4" id="KW-1185">Reference proteome</keyword>
<dbReference type="AlphaFoldDB" id="A0A0F9WGY2"/>
<sequence>MKTPKKRVTLKTPKRSTKSTFKSTGHTKGVKDESDSVTKKKDSPSKFIADLDIEIKNTENELITSLQKENELLRSTNLYVKFLGLDITQVGDKYVVKYNVNKDNRFLHFELVPEDDMYVYSLVRSENIDELGVLGDEISFEKEQIAKFFYKVMEIMISD</sequence>
<feature type="compositionally biased region" description="Basic residues" evidence="1">
    <location>
        <begin position="1"/>
        <end position="17"/>
    </location>
</feature>
<evidence type="ECO:0000259" key="2">
    <source>
        <dbReference type="Pfam" id="PF17015"/>
    </source>
</evidence>
<evidence type="ECO:0000313" key="4">
    <source>
        <dbReference type="Proteomes" id="UP000034350"/>
    </source>
</evidence>
<dbReference type="InterPro" id="IPR031519">
    <property type="entry name" value="DUF5094"/>
</dbReference>
<evidence type="ECO:0000313" key="3">
    <source>
        <dbReference type="EMBL" id="KKO75875.1"/>
    </source>
</evidence>
<feature type="domain" description="DUF5094" evidence="2">
    <location>
        <begin position="2"/>
        <end position="159"/>
    </location>
</feature>
<evidence type="ECO:0000256" key="1">
    <source>
        <dbReference type="SAM" id="MobiDB-lite"/>
    </source>
</evidence>